<keyword evidence="4" id="KW-0288">FMN</keyword>
<organism evidence="7 8">
    <name type="scientific">Candidatus Methanoperedens nitratireducens</name>
    <dbReference type="NCBI Taxonomy" id="1392998"/>
    <lineage>
        <taxon>Archaea</taxon>
        <taxon>Methanobacteriati</taxon>
        <taxon>Methanobacteriota</taxon>
        <taxon>Stenosarchaea group</taxon>
        <taxon>Methanomicrobia</taxon>
        <taxon>Methanosarcinales</taxon>
        <taxon>ANME-2 cluster</taxon>
        <taxon>Candidatus Methanoperedentaceae</taxon>
        <taxon>Candidatus Methanoperedens</taxon>
    </lineage>
</organism>
<keyword evidence="5" id="KW-0560">Oxidoreductase</keyword>
<dbReference type="PANTHER" id="PTHR43673">
    <property type="entry name" value="NAD(P)H NITROREDUCTASE YDGI-RELATED"/>
    <property type="match status" value="1"/>
</dbReference>
<comment type="caution">
    <text evidence="7">The sequence shown here is derived from an EMBL/GenBank/DDBJ whole genome shotgun (WGS) entry which is preliminary data.</text>
</comment>
<gene>
    <name evidence="7" type="ORF">MPEBLZ_03439</name>
</gene>
<dbReference type="InterPro" id="IPR000415">
    <property type="entry name" value="Nitroreductase-like"/>
</dbReference>
<dbReference type="Proteomes" id="UP000050360">
    <property type="component" value="Unassembled WGS sequence"/>
</dbReference>
<evidence type="ECO:0000256" key="3">
    <source>
        <dbReference type="ARBA" id="ARBA00022630"/>
    </source>
</evidence>
<evidence type="ECO:0000256" key="4">
    <source>
        <dbReference type="ARBA" id="ARBA00022643"/>
    </source>
</evidence>
<name>A0A0P7ZEQ8_9EURY</name>
<comment type="similarity">
    <text evidence="2">Belongs to the nitroreductase family.</text>
</comment>
<evidence type="ECO:0000313" key="7">
    <source>
        <dbReference type="EMBL" id="KPQ41999.1"/>
    </source>
</evidence>
<dbReference type="EMBL" id="LKCM01000277">
    <property type="protein sequence ID" value="KPQ41999.1"/>
    <property type="molecule type" value="Genomic_DNA"/>
</dbReference>
<reference evidence="7 8" key="1">
    <citation type="submission" date="2015-09" db="EMBL/GenBank/DDBJ databases">
        <title>A metagenomics-based metabolic model of nitrate-dependent anaerobic oxidation of methane by Methanoperedens-like archaea.</title>
        <authorList>
            <person name="Arshad A."/>
            <person name="Speth D.R."/>
            <person name="De Graaf R.M."/>
            <person name="Op Den Camp H.J."/>
            <person name="Jetten M.S."/>
            <person name="Welte C.U."/>
        </authorList>
    </citation>
    <scope>NUCLEOTIDE SEQUENCE [LARGE SCALE GENOMIC DNA]</scope>
</reference>
<dbReference type="Gene3D" id="3.40.109.10">
    <property type="entry name" value="NADH Oxidase"/>
    <property type="match status" value="1"/>
</dbReference>
<dbReference type="InterPro" id="IPR029479">
    <property type="entry name" value="Nitroreductase"/>
</dbReference>
<sequence length="191" mass="21378">MKDIIEIIKTRRCVREYNEDVVSDEDVQFLIECARYAPTGFNMQPWSFLVIRNKDLLHKLSESGKKSMIPILEPMKNSSRKASDFLVFLKTKGTNMLYGASVLVIILGNKNSPTVDFDCAMAAQNMMLAAHSKGIGSCWIGGLLPAFMDEKLLKELGAPDGYKAVAPLIFGYPGGRTEMPEKNEPDVKWLR</sequence>
<evidence type="ECO:0000259" key="6">
    <source>
        <dbReference type="Pfam" id="PF00881"/>
    </source>
</evidence>
<feature type="domain" description="Nitroreductase" evidence="6">
    <location>
        <begin position="8"/>
        <end position="172"/>
    </location>
</feature>
<protein>
    <submittedName>
        <fullName evidence="7">Nitroreductase</fullName>
    </submittedName>
</protein>
<evidence type="ECO:0000256" key="1">
    <source>
        <dbReference type="ARBA" id="ARBA00001917"/>
    </source>
</evidence>
<accession>A0A0P7ZEQ8</accession>
<dbReference type="SUPFAM" id="SSF55469">
    <property type="entry name" value="FMN-dependent nitroreductase-like"/>
    <property type="match status" value="1"/>
</dbReference>
<dbReference type="Pfam" id="PF00881">
    <property type="entry name" value="Nitroreductase"/>
    <property type="match status" value="1"/>
</dbReference>
<dbReference type="PANTHER" id="PTHR43673:SF2">
    <property type="entry name" value="NITROREDUCTASE"/>
    <property type="match status" value="1"/>
</dbReference>
<evidence type="ECO:0000313" key="8">
    <source>
        <dbReference type="Proteomes" id="UP000050360"/>
    </source>
</evidence>
<evidence type="ECO:0000256" key="2">
    <source>
        <dbReference type="ARBA" id="ARBA00007118"/>
    </source>
</evidence>
<comment type="cofactor">
    <cofactor evidence="1">
        <name>FMN</name>
        <dbReference type="ChEBI" id="CHEBI:58210"/>
    </cofactor>
</comment>
<dbReference type="GO" id="GO:0016491">
    <property type="term" value="F:oxidoreductase activity"/>
    <property type="evidence" value="ECO:0007669"/>
    <property type="project" value="UniProtKB-KW"/>
</dbReference>
<evidence type="ECO:0000256" key="5">
    <source>
        <dbReference type="ARBA" id="ARBA00023002"/>
    </source>
</evidence>
<dbReference type="AlphaFoldDB" id="A0A0P7ZEQ8"/>
<keyword evidence="3" id="KW-0285">Flavoprotein</keyword>
<proteinExistence type="inferred from homology"/>